<keyword evidence="4" id="KW-1185">Reference proteome</keyword>
<dbReference type="PANTHER" id="PTHR46188">
    <property type="entry name" value="BOLA-LIKE PROTEIN 3"/>
    <property type="match status" value="1"/>
</dbReference>
<dbReference type="InterPro" id="IPR036065">
    <property type="entry name" value="BolA-like_sf"/>
</dbReference>
<dbReference type="STRING" id="1330018.A0A167I1D2"/>
<evidence type="ECO:0000256" key="2">
    <source>
        <dbReference type="RuleBase" id="RU003860"/>
    </source>
</evidence>
<feature type="non-terminal residue" evidence="3">
    <location>
        <position position="1"/>
    </location>
</feature>
<evidence type="ECO:0000313" key="3">
    <source>
        <dbReference type="EMBL" id="KZO92203.1"/>
    </source>
</evidence>
<organism evidence="3 4">
    <name type="scientific">Calocera viscosa (strain TUFC12733)</name>
    <dbReference type="NCBI Taxonomy" id="1330018"/>
    <lineage>
        <taxon>Eukaryota</taxon>
        <taxon>Fungi</taxon>
        <taxon>Dikarya</taxon>
        <taxon>Basidiomycota</taxon>
        <taxon>Agaricomycotina</taxon>
        <taxon>Dacrymycetes</taxon>
        <taxon>Dacrymycetales</taxon>
        <taxon>Dacrymycetaceae</taxon>
        <taxon>Calocera</taxon>
    </lineage>
</organism>
<dbReference type="GO" id="GO:0005759">
    <property type="term" value="C:mitochondrial matrix"/>
    <property type="evidence" value="ECO:0007669"/>
    <property type="project" value="TreeGrafter"/>
</dbReference>
<dbReference type="OrthoDB" id="203381at2759"/>
<protein>
    <submittedName>
        <fullName evidence="3">Bola-like protein</fullName>
    </submittedName>
</protein>
<proteinExistence type="inferred from homology"/>
<dbReference type="InterPro" id="IPR002634">
    <property type="entry name" value="BolA"/>
</dbReference>
<accession>A0A167I1D2</accession>
<dbReference type="InterPro" id="IPR052275">
    <property type="entry name" value="Mt_Fe-S_assembly_factor"/>
</dbReference>
<dbReference type="Proteomes" id="UP000076738">
    <property type="component" value="Unassembled WGS sequence"/>
</dbReference>
<dbReference type="SUPFAM" id="SSF82657">
    <property type="entry name" value="BolA-like"/>
    <property type="match status" value="1"/>
</dbReference>
<dbReference type="EMBL" id="KV417313">
    <property type="protein sequence ID" value="KZO92203.1"/>
    <property type="molecule type" value="Genomic_DNA"/>
</dbReference>
<evidence type="ECO:0000256" key="1">
    <source>
        <dbReference type="ARBA" id="ARBA00005578"/>
    </source>
</evidence>
<feature type="non-terminal residue" evidence="3">
    <location>
        <position position="72"/>
    </location>
</feature>
<sequence>LTDGERTIALKLREQFSPSRLDVEDVSGGCGTFYAITIQSSAFSGLGMVAQHRLVTKALKEDIAGIHGLQVR</sequence>
<name>A0A167I1D2_CALVF</name>
<dbReference type="Pfam" id="PF01722">
    <property type="entry name" value="BolA"/>
    <property type="match status" value="1"/>
</dbReference>
<gene>
    <name evidence="3" type="ORF">CALVIDRAFT_457412</name>
</gene>
<dbReference type="PIRSF" id="PIRSF003113">
    <property type="entry name" value="BolA"/>
    <property type="match status" value="1"/>
</dbReference>
<dbReference type="AlphaFoldDB" id="A0A167I1D2"/>
<dbReference type="PANTHER" id="PTHR46188:SF1">
    <property type="entry name" value="BOLA-LIKE PROTEIN 3"/>
    <property type="match status" value="1"/>
</dbReference>
<comment type="similarity">
    <text evidence="1 2">Belongs to the BolA/IbaG family.</text>
</comment>
<evidence type="ECO:0000313" key="4">
    <source>
        <dbReference type="Proteomes" id="UP000076738"/>
    </source>
</evidence>
<dbReference type="Gene3D" id="3.30.300.90">
    <property type="entry name" value="BolA-like"/>
    <property type="match status" value="1"/>
</dbReference>
<reference evidence="3 4" key="1">
    <citation type="journal article" date="2016" name="Mol. Biol. Evol.">
        <title>Comparative Genomics of Early-Diverging Mushroom-Forming Fungi Provides Insights into the Origins of Lignocellulose Decay Capabilities.</title>
        <authorList>
            <person name="Nagy L.G."/>
            <person name="Riley R."/>
            <person name="Tritt A."/>
            <person name="Adam C."/>
            <person name="Daum C."/>
            <person name="Floudas D."/>
            <person name="Sun H."/>
            <person name="Yadav J.S."/>
            <person name="Pangilinan J."/>
            <person name="Larsson K.H."/>
            <person name="Matsuura K."/>
            <person name="Barry K."/>
            <person name="Labutti K."/>
            <person name="Kuo R."/>
            <person name="Ohm R.A."/>
            <person name="Bhattacharya S.S."/>
            <person name="Shirouzu T."/>
            <person name="Yoshinaga Y."/>
            <person name="Martin F.M."/>
            <person name="Grigoriev I.V."/>
            <person name="Hibbett D.S."/>
        </authorList>
    </citation>
    <scope>NUCLEOTIDE SEQUENCE [LARGE SCALE GENOMIC DNA]</scope>
    <source>
        <strain evidence="3 4">TUFC12733</strain>
    </source>
</reference>